<dbReference type="RefSeq" id="XP_025347076.1">
    <property type="nucleotide sequence ID" value="XM_025494359.1"/>
</dbReference>
<name>A0A316U3P4_9BASI</name>
<sequence>MRQKYCDMAAALNVIWPKCSQPLDSGNAAWFERCKKDSMPLVHAVLKIKKAGILFIKERDVWTSSDIAEMQTIKAAVSAAEIKLASAQAELDKVSSAIKSSIRLLRAKEAKLNIQIVAHKQRLKYQIV</sequence>
<keyword evidence="3" id="KW-1185">Reference proteome</keyword>
<evidence type="ECO:0000256" key="1">
    <source>
        <dbReference type="SAM" id="Coils"/>
    </source>
</evidence>
<protein>
    <submittedName>
        <fullName evidence="2">Uncharacterized protein</fullName>
    </submittedName>
</protein>
<gene>
    <name evidence="2" type="ORF">BCV69DRAFT_299673</name>
</gene>
<reference evidence="2 3" key="1">
    <citation type="journal article" date="2018" name="Mol. Biol. Evol.">
        <title>Broad Genomic Sampling Reveals a Smut Pathogenic Ancestry of the Fungal Clade Ustilaginomycotina.</title>
        <authorList>
            <person name="Kijpornyongpan T."/>
            <person name="Mondo S.J."/>
            <person name="Barry K."/>
            <person name="Sandor L."/>
            <person name="Lee J."/>
            <person name="Lipzen A."/>
            <person name="Pangilinan J."/>
            <person name="LaButti K."/>
            <person name="Hainaut M."/>
            <person name="Henrissat B."/>
            <person name="Grigoriev I.V."/>
            <person name="Spatafora J.W."/>
            <person name="Aime M.C."/>
        </authorList>
    </citation>
    <scope>NUCLEOTIDE SEQUENCE [LARGE SCALE GENOMIC DNA]</scope>
    <source>
        <strain evidence="2 3">MCA 4718</strain>
    </source>
</reference>
<dbReference type="AlphaFoldDB" id="A0A316U3P4"/>
<proteinExistence type="predicted"/>
<dbReference type="Proteomes" id="UP000245942">
    <property type="component" value="Unassembled WGS sequence"/>
</dbReference>
<organism evidence="2 3">
    <name type="scientific">Pseudomicrostroma glucosiphilum</name>
    <dbReference type="NCBI Taxonomy" id="1684307"/>
    <lineage>
        <taxon>Eukaryota</taxon>
        <taxon>Fungi</taxon>
        <taxon>Dikarya</taxon>
        <taxon>Basidiomycota</taxon>
        <taxon>Ustilaginomycotina</taxon>
        <taxon>Exobasidiomycetes</taxon>
        <taxon>Microstromatales</taxon>
        <taxon>Microstromatales incertae sedis</taxon>
        <taxon>Pseudomicrostroma</taxon>
    </lineage>
</organism>
<feature type="coiled-coil region" evidence="1">
    <location>
        <begin position="70"/>
        <end position="97"/>
    </location>
</feature>
<accession>A0A316U3P4</accession>
<evidence type="ECO:0000313" key="3">
    <source>
        <dbReference type="Proteomes" id="UP000245942"/>
    </source>
</evidence>
<dbReference type="EMBL" id="KZ819329">
    <property type="protein sequence ID" value="PWN19916.1"/>
    <property type="molecule type" value="Genomic_DNA"/>
</dbReference>
<keyword evidence="1" id="KW-0175">Coiled coil</keyword>
<evidence type="ECO:0000313" key="2">
    <source>
        <dbReference type="EMBL" id="PWN19916.1"/>
    </source>
</evidence>
<dbReference type="GeneID" id="37016093"/>